<accession>A0A2T3JPD2</accession>
<dbReference type="Proteomes" id="UP000240987">
    <property type="component" value="Unassembled WGS sequence"/>
</dbReference>
<dbReference type="EMBL" id="PYMJ01000002">
    <property type="protein sequence ID" value="PSU50919.1"/>
    <property type="molecule type" value="Genomic_DNA"/>
</dbReference>
<evidence type="ECO:0000313" key="2">
    <source>
        <dbReference type="Proteomes" id="UP000240987"/>
    </source>
</evidence>
<evidence type="ECO:0000313" key="1">
    <source>
        <dbReference type="EMBL" id="PSU50919.1"/>
    </source>
</evidence>
<keyword evidence="2" id="KW-1185">Reference proteome</keyword>
<gene>
    <name evidence="1" type="ORF">C9J12_02840</name>
</gene>
<sequence>MPERLNAKRLDDEYNRRAVFYAIAESVTQDKNTLINDTLNKVVQIADAINGLNNRAKTR</sequence>
<organism evidence="1 2">
    <name type="scientific">Photobacterium frigidiphilum</name>
    <dbReference type="NCBI Taxonomy" id="264736"/>
    <lineage>
        <taxon>Bacteria</taxon>
        <taxon>Pseudomonadati</taxon>
        <taxon>Pseudomonadota</taxon>
        <taxon>Gammaproteobacteria</taxon>
        <taxon>Vibrionales</taxon>
        <taxon>Vibrionaceae</taxon>
        <taxon>Photobacterium</taxon>
    </lineage>
</organism>
<comment type="caution">
    <text evidence="1">The sequence shown here is derived from an EMBL/GenBank/DDBJ whole genome shotgun (WGS) entry which is preliminary data.</text>
</comment>
<protein>
    <submittedName>
        <fullName evidence="1">Uncharacterized protein</fullName>
    </submittedName>
</protein>
<reference evidence="1 2" key="1">
    <citation type="submission" date="2018-01" db="EMBL/GenBank/DDBJ databases">
        <title>Whole genome sequencing of Histamine producing bacteria.</title>
        <authorList>
            <person name="Butler K."/>
        </authorList>
    </citation>
    <scope>NUCLEOTIDE SEQUENCE [LARGE SCALE GENOMIC DNA]</scope>
    <source>
        <strain evidence="1 2">JCM 12947</strain>
    </source>
</reference>
<name>A0A2T3JPD2_9GAMM</name>
<proteinExistence type="predicted"/>
<dbReference type="AlphaFoldDB" id="A0A2T3JPD2"/>